<keyword evidence="1" id="KW-1133">Transmembrane helix</keyword>
<name>A0A8B7NGE0_HYAAZ</name>
<feature type="transmembrane region" description="Helical" evidence="1">
    <location>
        <begin position="128"/>
        <end position="146"/>
    </location>
</feature>
<feature type="non-terminal residue" evidence="3">
    <location>
        <position position="148"/>
    </location>
</feature>
<dbReference type="GeneID" id="108669604"/>
<protein>
    <submittedName>
        <fullName evidence="3">Uncharacterized protein LOC108669604</fullName>
    </submittedName>
</protein>
<keyword evidence="1" id="KW-0472">Membrane</keyword>
<reference evidence="3" key="1">
    <citation type="submission" date="2025-08" db="UniProtKB">
        <authorList>
            <consortium name="RefSeq"/>
        </authorList>
    </citation>
    <scope>IDENTIFICATION</scope>
    <source>
        <tissue evidence="3">Whole organism</tissue>
    </source>
</reference>
<keyword evidence="1" id="KW-0812">Transmembrane</keyword>
<keyword evidence="2" id="KW-1185">Reference proteome</keyword>
<proteinExistence type="predicted"/>
<dbReference type="AlphaFoldDB" id="A0A8B7NGE0"/>
<dbReference type="RefSeq" id="XP_018012471.2">
    <property type="nucleotide sequence ID" value="XM_018156982.2"/>
</dbReference>
<dbReference type="Gene3D" id="1.20.58.420">
    <property type="entry name" value="AHSP"/>
    <property type="match status" value="1"/>
</dbReference>
<evidence type="ECO:0000256" key="1">
    <source>
        <dbReference type="SAM" id="Phobius"/>
    </source>
</evidence>
<dbReference type="KEGG" id="hazt:108669604"/>
<dbReference type="Proteomes" id="UP000694843">
    <property type="component" value="Unplaced"/>
</dbReference>
<evidence type="ECO:0000313" key="2">
    <source>
        <dbReference type="Proteomes" id="UP000694843"/>
    </source>
</evidence>
<evidence type="ECO:0000313" key="3">
    <source>
        <dbReference type="RefSeq" id="XP_018012471.2"/>
    </source>
</evidence>
<organism evidence="2 3">
    <name type="scientific">Hyalella azteca</name>
    <name type="common">Amphipod</name>
    <dbReference type="NCBI Taxonomy" id="294128"/>
    <lineage>
        <taxon>Eukaryota</taxon>
        <taxon>Metazoa</taxon>
        <taxon>Ecdysozoa</taxon>
        <taxon>Arthropoda</taxon>
        <taxon>Crustacea</taxon>
        <taxon>Multicrustacea</taxon>
        <taxon>Malacostraca</taxon>
        <taxon>Eumalacostraca</taxon>
        <taxon>Peracarida</taxon>
        <taxon>Amphipoda</taxon>
        <taxon>Senticaudata</taxon>
        <taxon>Talitrida</taxon>
        <taxon>Talitroidea</taxon>
        <taxon>Hyalellidae</taxon>
        <taxon>Hyalella</taxon>
    </lineage>
</organism>
<sequence>MKRKERVKIDETSEKAFELYKRTMDSKIESQRRSLEESFLKRCHSNSKNKAIAAYNKENQYARNDPLFETAADAKKILEMNIQEHYGICVLKNNEMKEDETKWMSTRVLLATAIAAALEKLLASGVSLPPGVGPALIIVAALLPIVDR</sequence>
<gene>
    <name evidence="3" type="primary">LOC108669604</name>
</gene>
<accession>A0A8B7NGE0</accession>
<dbReference type="OrthoDB" id="7451351at2759"/>